<organism evidence="2">
    <name type="scientific">Anopheles braziliensis</name>
    <dbReference type="NCBI Taxonomy" id="58242"/>
    <lineage>
        <taxon>Eukaryota</taxon>
        <taxon>Metazoa</taxon>
        <taxon>Ecdysozoa</taxon>
        <taxon>Arthropoda</taxon>
        <taxon>Hexapoda</taxon>
        <taxon>Insecta</taxon>
        <taxon>Pterygota</taxon>
        <taxon>Neoptera</taxon>
        <taxon>Endopterygota</taxon>
        <taxon>Diptera</taxon>
        <taxon>Nematocera</taxon>
        <taxon>Culicoidea</taxon>
        <taxon>Culicidae</taxon>
        <taxon>Anophelinae</taxon>
        <taxon>Anopheles</taxon>
    </lineage>
</organism>
<dbReference type="AlphaFoldDB" id="A0A2M3ZUE4"/>
<reference evidence="2" key="1">
    <citation type="submission" date="2018-01" db="EMBL/GenBank/DDBJ databases">
        <title>An insight into the sialome of Amazonian anophelines.</title>
        <authorList>
            <person name="Ribeiro J.M."/>
            <person name="Scarpassa V."/>
            <person name="Calvo E."/>
        </authorList>
    </citation>
    <scope>NUCLEOTIDE SEQUENCE</scope>
    <source>
        <tissue evidence="2">Salivary glands</tissue>
    </source>
</reference>
<evidence type="ECO:0000313" key="2">
    <source>
        <dbReference type="EMBL" id="MBW32141.1"/>
    </source>
</evidence>
<dbReference type="EMBL" id="GGFM01011390">
    <property type="protein sequence ID" value="MBW32141.1"/>
    <property type="molecule type" value="Transcribed_RNA"/>
</dbReference>
<evidence type="ECO:0000256" key="1">
    <source>
        <dbReference type="SAM" id="SignalP"/>
    </source>
</evidence>
<keyword evidence="1" id="KW-0732">Signal</keyword>
<feature type="signal peptide" evidence="1">
    <location>
        <begin position="1"/>
        <end position="27"/>
    </location>
</feature>
<sequence length="81" mass="9329">MGPWWRRHPCDLLLLLLLLPEYTGTLAAHQLPPVAQPGPLHREASGFPFPLQSHTTHRHTIYLLSLGNSTFHERERTTIER</sequence>
<proteinExistence type="predicted"/>
<name>A0A2M3ZUE4_9DIPT</name>
<feature type="chain" id="PRO_5014999067" evidence="1">
    <location>
        <begin position="28"/>
        <end position="81"/>
    </location>
</feature>
<protein>
    <submittedName>
        <fullName evidence="2">Putative secreted peptide</fullName>
    </submittedName>
</protein>
<accession>A0A2M3ZUE4</accession>